<dbReference type="GO" id="GO:0015631">
    <property type="term" value="F:tubulin binding"/>
    <property type="evidence" value="ECO:0007669"/>
    <property type="project" value="InterPro"/>
</dbReference>
<name>A0A0C2GX54_9BILA</name>
<accession>A0A0C2GX54</accession>
<dbReference type="AlphaFoldDB" id="A0A0C2GX54"/>
<dbReference type="OrthoDB" id="276029at2759"/>
<dbReference type="GO" id="GO:0042073">
    <property type="term" value="P:intraciliary transport"/>
    <property type="evidence" value="ECO:0007669"/>
    <property type="project" value="InterPro"/>
</dbReference>
<proteinExistence type="predicted"/>
<dbReference type="GO" id="GO:0036064">
    <property type="term" value="C:ciliary basal body"/>
    <property type="evidence" value="ECO:0007669"/>
    <property type="project" value="TreeGrafter"/>
</dbReference>
<dbReference type="GO" id="GO:0060271">
    <property type="term" value="P:cilium assembly"/>
    <property type="evidence" value="ECO:0007669"/>
    <property type="project" value="InterPro"/>
</dbReference>
<keyword evidence="1" id="KW-0175">Coiled coil</keyword>
<keyword evidence="3" id="KW-1185">Reference proteome</keyword>
<dbReference type="Proteomes" id="UP000054047">
    <property type="component" value="Unassembled WGS sequence"/>
</dbReference>
<sequence>MVLRNTTGAEVMSAHQFKLYVNRIRDKKVLYKNRKSQIEELVTEREVLLRTIDLLAKKFEQLKEKIESFGGEVVEYTAATSVIRSKTAPSTTDMEELRNIVTNLMQTIDRRRDQMGPLVKRHNDLQETFNKEIHMGSFFKSCTKTLIFGYPLQKPSHHSLIKNTVPIKNEESIFRSKQAEHESRSAKAESGCEVLEPLITSLEKREEDARTAVPKIEQEISEAESQLSQFDDDSFSDEKIKEQIAEEQQQAESLSQRYGSDIVDINASRKQMQMWKSLVTMFEAKIAIANKESGLE</sequence>
<dbReference type="PANTHER" id="PTHR15614">
    <property type="entry name" value="INTRAFLAGELLAR TRANSPORT PROTEIN 81 HOMOLOG"/>
    <property type="match status" value="1"/>
</dbReference>
<evidence type="ECO:0000256" key="1">
    <source>
        <dbReference type="SAM" id="Coils"/>
    </source>
</evidence>
<protein>
    <submittedName>
        <fullName evidence="2">Uncharacterized protein</fullName>
    </submittedName>
</protein>
<dbReference type="PANTHER" id="PTHR15614:SF2">
    <property type="entry name" value="INTRAFLAGELLAR TRANSPORT PROTEIN 81 HOMOLOG"/>
    <property type="match status" value="1"/>
</dbReference>
<gene>
    <name evidence="2" type="ORF">ANCDUO_08007</name>
</gene>
<dbReference type="InterPro" id="IPR029600">
    <property type="entry name" value="IFT81"/>
</dbReference>
<dbReference type="EMBL" id="KN729878">
    <property type="protein sequence ID" value="KIH61716.1"/>
    <property type="molecule type" value="Genomic_DNA"/>
</dbReference>
<organism evidence="2 3">
    <name type="scientific">Ancylostoma duodenale</name>
    <dbReference type="NCBI Taxonomy" id="51022"/>
    <lineage>
        <taxon>Eukaryota</taxon>
        <taxon>Metazoa</taxon>
        <taxon>Ecdysozoa</taxon>
        <taxon>Nematoda</taxon>
        <taxon>Chromadorea</taxon>
        <taxon>Rhabditida</taxon>
        <taxon>Rhabditina</taxon>
        <taxon>Rhabditomorpha</taxon>
        <taxon>Strongyloidea</taxon>
        <taxon>Ancylostomatidae</taxon>
        <taxon>Ancylostomatinae</taxon>
        <taxon>Ancylostoma</taxon>
    </lineage>
</organism>
<feature type="coiled-coil region" evidence="1">
    <location>
        <begin position="206"/>
        <end position="257"/>
    </location>
</feature>
<feature type="coiled-coil region" evidence="1">
    <location>
        <begin position="38"/>
        <end position="65"/>
    </location>
</feature>
<dbReference type="GO" id="GO:0030992">
    <property type="term" value="C:intraciliary transport particle B"/>
    <property type="evidence" value="ECO:0007669"/>
    <property type="project" value="InterPro"/>
</dbReference>
<evidence type="ECO:0000313" key="2">
    <source>
        <dbReference type="EMBL" id="KIH61716.1"/>
    </source>
</evidence>
<evidence type="ECO:0000313" key="3">
    <source>
        <dbReference type="Proteomes" id="UP000054047"/>
    </source>
</evidence>
<reference evidence="2 3" key="1">
    <citation type="submission" date="2013-12" db="EMBL/GenBank/DDBJ databases">
        <title>Draft genome of the parsitic nematode Ancylostoma duodenale.</title>
        <authorList>
            <person name="Mitreva M."/>
        </authorList>
    </citation>
    <scope>NUCLEOTIDE SEQUENCE [LARGE SCALE GENOMIC DNA]</scope>
    <source>
        <strain evidence="2 3">Zhejiang</strain>
    </source>
</reference>